<accession>A0A5C8IZ75</accession>
<dbReference type="Proteomes" id="UP000321926">
    <property type="component" value="Unassembled WGS sequence"/>
</dbReference>
<comment type="caution">
    <text evidence="1">The sequence shown here is derived from an EMBL/GenBank/DDBJ whole genome shotgun (WGS) entry which is preliminary data.</text>
</comment>
<name>A0A5C8IZ75_9BACT</name>
<proteinExistence type="predicted"/>
<sequence length="145" mass="16963">MEDKDSNTELSKTPQKKEVKYVAVFSEEEAIAQGDALVKKETPARTDGPIEADYLDNKEFYLPFSTSLRADHYLLLKRIEYYDRLSIRELFEDILEQGLKNYPSRNKELPEKVVKKLKQLKSANMYYHERVQNKTGEGPKKKKES</sequence>
<reference evidence="1 2" key="1">
    <citation type="submission" date="2019-08" db="EMBL/GenBank/DDBJ databases">
        <authorList>
            <person name="Shi S."/>
        </authorList>
    </citation>
    <scope>NUCLEOTIDE SEQUENCE [LARGE SCALE GENOMIC DNA]</scope>
    <source>
        <strain evidence="1 2">GY10130</strain>
    </source>
</reference>
<dbReference type="OrthoDB" id="9970593at2"/>
<organism evidence="1 2">
    <name type="scientific">Pontibacter qinzhouensis</name>
    <dbReference type="NCBI Taxonomy" id="2603253"/>
    <lineage>
        <taxon>Bacteria</taxon>
        <taxon>Pseudomonadati</taxon>
        <taxon>Bacteroidota</taxon>
        <taxon>Cytophagia</taxon>
        <taxon>Cytophagales</taxon>
        <taxon>Hymenobacteraceae</taxon>
        <taxon>Pontibacter</taxon>
    </lineage>
</organism>
<dbReference type="RefSeq" id="WP_147923883.1">
    <property type="nucleotide sequence ID" value="NZ_VRTY01000127.1"/>
</dbReference>
<gene>
    <name evidence="1" type="ORF">FVR03_21735</name>
</gene>
<protein>
    <submittedName>
        <fullName evidence="1">Uncharacterized protein</fullName>
    </submittedName>
</protein>
<dbReference type="AlphaFoldDB" id="A0A5C8IZ75"/>
<evidence type="ECO:0000313" key="2">
    <source>
        <dbReference type="Proteomes" id="UP000321926"/>
    </source>
</evidence>
<keyword evidence="2" id="KW-1185">Reference proteome</keyword>
<evidence type="ECO:0000313" key="1">
    <source>
        <dbReference type="EMBL" id="TXK26547.1"/>
    </source>
</evidence>
<dbReference type="EMBL" id="VRTY01000127">
    <property type="protein sequence ID" value="TXK26547.1"/>
    <property type="molecule type" value="Genomic_DNA"/>
</dbReference>